<gene>
    <name evidence="9" type="primary">LOC101503009</name>
</gene>
<evidence type="ECO:0000313" key="8">
    <source>
        <dbReference type="Proteomes" id="UP000087171"/>
    </source>
</evidence>
<dbReference type="OrthoDB" id="78296at2759"/>
<protein>
    <submittedName>
        <fullName evidence="9">Metal tolerance protein 4-like</fullName>
    </submittedName>
</protein>
<evidence type="ECO:0000256" key="4">
    <source>
        <dbReference type="ARBA" id="ARBA00022989"/>
    </source>
</evidence>
<keyword evidence="4 6" id="KW-1133">Transmembrane helix</keyword>
<comment type="subcellular location">
    <subcellularLocation>
        <location evidence="1">Membrane</location>
        <topology evidence="1">Multi-pass membrane protein</topology>
    </subcellularLocation>
</comment>
<evidence type="ECO:0000313" key="9">
    <source>
        <dbReference type="RefSeq" id="XP_027192776.1"/>
    </source>
</evidence>
<dbReference type="InterPro" id="IPR036837">
    <property type="entry name" value="Cation_efflux_CTD_sf"/>
</dbReference>
<dbReference type="RefSeq" id="XP_027192776.1">
    <property type="nucleotide sequence ID" value="XM_027336975.1"/>
</dbReference>
<evidence type="ECO:0000256" key="2">
    <source>
        <dbReference type="ARBA" id="ARBA00022448"/>
    </source>
</evidence>
<keyword evidence="5 6" id="KW-0472">Membrane</keyword>
<dbReference type="SUPFAM" id="SSF161111">
    <property type="entry name" value="Cation efflux protein transmembrane domain-like"/>
    <property type="match status" value="1"/>
</dbReference>
<accession>A0A3Q7Y3P8</accession>
<reference evidence="9" key="2">
    <citation type="submission" date="2025-08" db="UniProtKB">
        <authorList>
            <consortium name="RefSeq"/>
        </authorList>
    </citation>
    <scope>IDENTIFICATION</scope>
    <source>
        <tissue evidence="9">Etiolated seedlings</tissue>
    </source>
</reference>
<sequence length="126" mass="14304">MQDHHFDVVTNVVGLIAAILGDKFYRWIGPVGAILLAIYTITNWSRTVMKNAVSLVGQSAPLEVLQKLTYLVLRHPRIKRTDTVRAYTFGVLYFVEVDVELSEELPLKEAHEIGECYQKLAFNNVI</sequence>
<dbReference type="GO" id="GO:0005384">
    <property type="term" value="F:manganese ion transmembrane transporter activity"/>
    <property type="evidence" value="ECO:0007669"/>
    <property type="project" value="TreeGrafter"/>
</dbReference>
<dbReference type="Proteomes" id="UP000087171">
    <property type="component" value="Chromosome Ca7"/>
</dbReference>
<proteinExistence type="predicted"/>
<reference evidence="8" key="1">
    <citation type="journal article" date="2013" name="Nat. Biotechnol.">
        <title>Draft genome sequence of chickpea (Cicer arietinum) provides a resource for trait improvement.</title>
        <authorList>
            <person name="Varshney R.K."/>
            <person name="Song C."/>
            <person name="Saxena R.K."/>
            <person name="Azam S."/>
            <person name="Yu S."/>
            <person name="Sharpe A.G."/>
            <person name="Cannon S."/>
            <person name="Baek J."/>
            <person name="Rosen B.D."/>
            <person name="Tar'an B."/>
            <person name="Millan T."/>
            <person name="Zhang X."/>
            <person name="Ramsay L.D."/>
            <person name="Iwata A."/>
            <person name="Wang Y."/>
            <person name="Nelson W."/>
            <person name="Farmer A.D."/>
            <person name="Gaur P.M."/>
            <person name="Soderlund C."/>
            <person name="Penmetsa R.V."/>
            <person name="Xu C."/>
            <person name="Bharti A.K."/>
            <person name="He W."/>
            <person name="Winter P."/>
            <person name="Zhao S."/>
            <person name="Hane J.K."/>
            <person name="Carrasquilla-Garcia N."/>
            <person name="Condie J.A."/>
            <person name="Upadhyaya H.D."/>
            <person name="Luo M.C."/>
            <person name="Thudi M."/>
            <person name="Gowda C.L."/>
            <person name="Singh N.P."/>
            <person name="Lichtenzveig J."/>
            <person name="Gali K.K."/>
            <person name="Rubio J."/>
            <person name="Nadarajan N."/>
            <person name="Dolezel J."/>
            <person name="Bansal K.C."/>
            <person name="Xu X."/>
            <person name="Edwards D."/>
            <person name="Zhang G."/>
            <person name="Kahl G."/>
            <person name="Gil J."/>
            <person name="Singh K.B."/>
            <person name="Datta S.K."/>
            <person name="Jackson S.A."/>
            <person name="Wang J."/>
            <person name="Cook D.R."/>
        </authorList>
    </citation>
    <scope>NUCLEOTIDE SEQUENCE [LARGE SCALE GENOMIC DNA]</scope>
    <source>
        <strain evidence="8">cv. CDC Frontier</strain>
    </source>
</reference>
<dbReference type="PANTHER" id="PTHR43840:SF45">
    <property type="entry name" value="METAL TOLERANCE PROTEIN C3-RELATED"/>
    <property type="match status" value="1"/>
</dbReference>
<dbReference type="Gene3D" id="3.30.70.1350">
    <property type="entry name" value="Cation efflux protein, cytoplasmic domain"/>
    <property type="match status" value="1"/>
</dbReference>
<evidence type="ECO:0000256" key="5">
    <source>
        <dbReference type="ARBA" id="ARBA00023136"/>
    </source>
</evidence>
<name>A0A3Q7Y3P8_CICAR</name>
<dbReference type="SUPFAM" id="SSF160240">
    <property type="entry name" value="Cation efflux protein cytoplasmic domain-like"/>
    <property type="match status" value="1"/>
</dbReference>
<dbReference type="KEGG" id="cam:101503009"/>
<dbReference type="InterPro" id="IPR050291">
    <property type="entry name" value="CDF_Transporter"/>
</dbReference>
<keyword evidence="3 6" id="KW-0812">Transmembrane</keyword>
<keyword evidence="2" id="KW-0813">Transport</keyword>
<evidence type="ECO:0000256" key="3">
    <source>
        <dbReference type="ARBA" id="ARBA00022692"/>
    </source>
</evidence>
<dbReference type="InterPro" id="IPR027469">
    <property type="entry name" value="Cation_efflux_TMD_sf"/>
</dbReference>
<dbReference type="GO" id="GO:0016020">
    <property type="term" value="C:membrane"/>
    <property type="evidence" value="ECO:0007669"/>
    <property type="project" value="UniProtKB-SubCell"/>
</dbReference>
<evidence type="ECO:0000256" key="1">
    <source>
        <dbReference type="ARBA" id="ARBA00004141"/>
    </source>
</evidence>
<feature type="transmembrane region" description="Helical" evidence="6">
    <location>
        <begin position="24"/>
        <end position="42"/>
    </location>
</feature>
<feature type="domain" description="Cation efflux protein cytoplasmic" evidence="7">
    <location>
        <begin position="63"/>
        <end position="116"/>
    </location>
</feature>
<dbReference type="PANTHER" id="PTHR43840">
    <property type="entry name" value="MITOCHONDRIAL METAL TRANSPORTER 1-RELATED"/>
    <property type="match status" value="1"/>
</dbReference>
<dbReference type="AlphaFoldDB" id="A0A3Q7Y3P8"/>
<dbReference type="InterPro" id="IPR027470">
    <property type="entry name" value="Cation_efflux_CTD"/>
</dbReference>
<evidence type="ECO:0000256" key="6">
    <source>
        <dbReference type="SAM" id="Phobius"/>
    </source>
</evidence>
<organism evidence="8 9">
    <name type="scientific">Cicer arietinum</name>
    <name type="common">Chickpea</name>
    <name type="synonym">Garbanzo</name>
    <dbReference type="NCBI Taxonomy" id="3827"/>
    <lineage>
        <taxon>Eukaryota</taxon>
        <taxon>Viridiplantae</taxon>
        <taxon>Streptophyta</taxon>
        <taxon>Embryophyta</taxon>
        <taxon>Tracheophyta</taxon>
        <taxon>Spermatophyta</taxon>
        <taxon>Magnoliopsida</taxon>
        <taxon>eudicotyledons</taxon>
        <taxon>Gunneridae</taxon>
        <taxon>Pentapetalae</taxon>
        <taxon>rosids</taxon>
        <taxon>fabids</taxon>
        <taxon>Fabales</taxon>
        <taxon>Fabaceae</taxon>
        <taxon>Papilionoideae</taxon>
        <taxon>50 kb inversion clade</taxon>
        <taxon>NPAAA clade</taxon>
        <taxon>Hologalegina</taxon>
        <taxon>IRL clade</taxon>
        <taxon>Cicereae</taxon>
        <taxon>Cicer</taxon>
    </lineage>
</organism>
<dbReference type="Pfam" id="PF16916">
    <property type="entry name" value="ZT_dimer"/>
    <property type="match status" value="1"/>
</dbReference>
<keyword evidence="8" id="KW-1185">Reference proteome</keyword>
<evidence type="ECO:0000259" key="7">
    <source>
        <dbReference type="Pfam" id="PF16916"/>
    </source>
</evidence>
<dbReference type="Gene3D" id="1.20.1510.10">
    <property type="entry name" value="Cation efflux protein transmembrane domain"/>
    <property type="match status" value="1"/>
</dbReference>